<evidence type="ECO:0000259" key="2">
    <source>
        <dbReference type="PROSITE" id="PS51750"/>
    </source>
</evidence>
<evidence type="ECO:0000313" key="4">
    <source>
        <dbReference type="Proteomes" id="UP001519504"/>
    </source>
</evidence>
<dbReference type="Pfam" id="PF10552">
    <property type="entry name" value="ORF6C"/>
    <property type="match status" value="1"/>
</dbReference>
<dbReference type="PANTHER" id="PTHR36180:SF2">
    <property type="entry name" value="BRO FAMILY PROTEIN"/>
    <property type="match status" value="1"/>
</dbReference>
<dbReference type="InterPro" id="IPR003497">
    <property type="entry name" value="BRO_N_domain"/>
</dbReference>
<evidence type="ECO:0000256" key="1">
    <source>
        <dbReference type="SAM" id="Coils"/>
    </source>
</evidence>
<dbReference type="SMART" id="SM01040">
    <property type="entry name" value="Bro-N"/>
    <property type="match status" value="1"/>
</dbReference>
<protein>
    <recommendedName>
        <fullName evidence="2">Bro-N domain-containing protein</fullName>
    </recommendedName>
</protein>
<dbReference type="PANTHER" id="PTHR36180">
    <property type="entry name" value="DNA-BINDING PROTEIN-RELATED-RELATED"/>
    <property type="match status" value="1"/>
</dbReference>
<feature type="domain" description="Bro-N" evidence="2">
    <location>
        <begin position="1"/>
        <end position="105"/>
    </location>
</feature>
<proteinExistence type="predicted"/>
<name>A0ABS5R029_9LACO</name>
<organism evidence="3 4">
    <name type="scientific">Fructobacillus broussonetiae</name>
    <dbReference type="NCBI Taxonomy" id="2713173"/>
    <lineage>
        <taxon>Bacteria</taxon>
        <taxon>Bacillati</taxon>
        <taxon>Bacillota</taxon>
        <taxon>Bacilli</taxon>
        <taxon>Lactobacillales</taxon>
        <taxon>Lactobacillaceae</taxon>
        <taxon>Fructobacillus</taxon>
    </lineage>
</organism>
<keyword evidence="1" id="KW-0175">Coiled coil</keyword>
<gene>
    <name evidence="3" type="ORF">G6R29_01740</name>
</gene>
<dbReference type="RefSeq" id="WP_213808642.1">
    <property type="nucleotide sequence ID" value="NZ_JAAMFK010000002.1"/>
</dbReference>
<keyword evidence="4" id="KW-1185">Reference proteome</keyword>
<reference evidence="3 4" key="1">
    <citation type="submission" date="2020-02" db="EMBL/GenBank/DDBJ databases">
        <title>Fructobacillus sp. isolated from paper mulberry of Taiwan.</title>
        <authorList>
            <person name="Lin S.-T."/>
        </authorList>
    </citation>
    <scope>NUCLEOTIDE SEQUENCE [LARGE SCALE GENOMIC DNA]</scope>
    <source>
        <strain evidence="3 4">M2-14</strain>
    </source>
</reference>
<accession>A0ABS5R029</accession>
<dbReference type="PROSITE" id="PS51750">
    <property type="entry name" value="BRO_N"/>
    <property type="match status" value="1"/>
</dbReference>
<feature type="coiled-coil region" evidence="1">
    <location>
        <begin position="117"/>
        <end position="144"/>
    </location>
</feature>
<dbReference type="InterPro" id="IPR018878">
    <property type="entry name" value="ORF6C_dom"/>
</dbReference>
<dbReference type="Proteomes" id="UP001519504">
    <property type="component" value="Unassembled WGS sequence"/>
</dbReference>
<sequence length="236" mass="26937">MNEVKAFNFESNEVRTVLIDNEPWFVGKDVAETLGYSQTAKAIRTHVEVDDKGVSVLDTPGGKQQMTVINESGVFALIFGSELDSAKRFKKWVTSEVLPSIRKTGSYSVQTDPMAILATTFEALKQQEDKQEKLEQRLNKFEADQEIRSWEQAELLQLRRNRVFAVLGGKYSQAYKELSSEVFHAIAKDFKQQFSVPRYNALPRKYFAEAKRFLSLWEPNNLMDLAIRGANQDQTA</sequence>
<dbReference type="Pfam" id="PF02498">
    <property type="entry name" value="Bro-N"/>
    <property type="match status" value="1"/>
</dbReference>
<evidence type="ECO:0000313" key="3">
    <source>
        <dbReference type="EMBL" id="MBS9338357.1"/>
    </source>
</evidence>
<comment type="caution">
    <text evidence="3">The sequence shown here is derived from an EMBL/GenBank/DDBJ whole genome shotgun (WGS) entry which is preliminary data.</text>
</comment>
<dbReference type="EMBL" id="JAAMFK010000002">
    <property type="protein sequence ID" value="MBS9338357.1"/>
    <property type="molecule type" value="Genomic_DNA"/>
</dbReference>